<dbReference type="GO" id="GO:0003677">
    <property type="term" value="F:DNA binding"/>
    <property type="evidence" value="ECO:0007669"/>
    <property type="project" value="UniProtKB-KW"/>
</dbReference>
<dbReference type="GO" id="GO:0006355">
    <property type="term" value="P:regulation of DNA-templated transcription"/>
    <property type="evidence" value="ECO:0007669"/>
    <property type="project" value="InterPro"/>
</dbReference>
<keyword evidence="3" id="KW-0238">DNA-binding</keyword>
<comment type="caution">
    <text evidence="8">The sequence shown here is derived from an EMBL/GenBank/DDBJ whole genome shotgun (WGS) entry which is preliminary data.</text>
</comment>
<sequence>MAVSVASPTMEIGQDLPGFRFHPTEEELLGFYLSRVALGQKLHIDIIGTLNIYRHDPWDLPGMAKIGEREWYFFVPRDRKAGSGGRPNRTTEKGFWKATGSDRAIRSTGDPKRIIGLKKTLVFYQGRAPRGTKTDWVMNEYRLPDHAAGAAPPREDTVLCKVYRKATPLRELEQRASAMEEMMLQRPGGCDGGYGGAARACPVQAATSAADDYLSFSDDVQDNFLFQSTWPSSAAPSGINKNDAAPREAKKEAADADVATVIVASASSLPQAANTPCNFQLPEANPLCNFQLPEANPPCDLQLPAANTPCNFQLPEANPPCSVQLPAANPPSVQLPAANQPRSFQLPAANPPSSFQLPAANTPCNFQLPAPNPPSSIQLPAANPPCNIQLPAVNPPRSGQLPAANPPCNLQLPTANPPRSFPLPLASPRCSLQLPAASRGAFDLPSLQLPAAGHGVLEWLQDPFLTQLRSPWQDQHCMSPYAHLLYY</sequence>
<proteinExistence type="predicted"/>
<dbReference type="SUPFAM" id="SSF101941">
    <property type="entry name" value="NAC domain"/>
    <property type="match status" value="1"/>
</dbReference>
<comment type="subcellular location">
    <subcellularLocation>
        <location evidence="1">Nucleus</location>
    </subcellularLocation>
</comment>
<keyword evidence="9" id="KW-1185">Reference proteome</keyword>
<dbReference type="InterPro" id="IPR036093">
    <property type="entry name" value="NAC_dom_sf"/>
</dbReference>
<evidence type="ECO:0000256" key="2">
    <source>
        <dbReference type="ARBA" id="ARBA00023015"/>
    </source>
</evidence>
<keyword evidence="2" id="KW-0805">Transcription regulation</keyword>
<dbReference type="Proteomes" id="UP001231189">
    <property type="component" value="Unassembled WGS sequence"/>
</dbReference>
<dbReference type="FunFam" id="2.170.150.80:FF:000010">
    <property type="entry name" value="NAC domain-containing protein 67-like"/>
    <property type="match status" value="1"/>
</dbReference>
<evidence type="ECO:0000256" key="5">
    <source>
        <dbReference type="ARBA" id="ARBA00023242"/>
    </source>
</evidence>
<dbReference type="Gene3D" id="2.170.150.80">
    <property type="entry name" value="NAC domain"/>
    <property type="match status" value="1"/>
</dbReference>
<feature type="domain" description="NAC" evidence="7">
    <location>
        <begin position="15"/>
        <end position="165"/>
    </location>
</feature>
<dbReference type="Pfam" id="PF02365">
    <property type="entry name" value="NAM"/>
    <property type="match status" value="1"/>
</dbReference>
<dbReference type="PANTHER" id="PTHR31744">
    <property type="entry name" value="PROTEIN CUP-SHAPED COTYLEDON 2-RELATED"/>
    <property type="match status" value="1"/>
</dbReference>
<feature type="region of interest" description="Disordered" evidence="6">
    <location>
        <begin position="231"/>
        <end position="252"/>
    </location>
</feature>
<name>A0AAD8SL11_LOLMU</name>
<dbReference type="PANTHER" id="PTHR31744:SF79">
    <property type="entry name" value="NAC DOMAIN-CONTAINING PROTEIN"/>
    <property type="match status" value="1"/>
</dbReference>
<keyword evidence="4" id="KW-0804">Transcription</keyword>
<organism evidence="8 9">
    <name type="scientific">Lolium multiflorum</name>
    <name type="common">Italian ryegrass</name>
    <name type="synonym">Lolium perenne subsp. multiflorum</name>
    <dbReference type="NCBI Taxonomy" id="4521"/>
    <lineage>
        <taxon>Eukaryota</taxon>
        <taxon>Viridiplantae</taxon>
        <taxon>Streptophyta</taxon>
        <taxon>Embryophyta</taxon>
        <taxon>Tracheophyta</taxon>
        <taxon>Spermatophyta</taxon>
        <taxon>Magnoliopsida</taxon>
        <taxon>Liliopsida</taxon>
        <taxon>Poales</taxon>
        <taxon>Poaceae</taxon>
        <taxon>BOP clade</taxon>
        <taxon>Pooideae</taxon>
        <taxon>Poodae</taxon>
        <taxon>Poeae</taxon>
        <taxon>Poeae Chloroplast Group 2 (Poeae type)</taxon>
        <taxon>Loliodinae</taxon>
        <taxon>Loliinae</taxon>
        <taxon>Lolium</taxon>
    </lineage>
</organism>
<dbReference type="AlphaFoldDB" id="A0AAD8SL11"/>
<evidence type="ECO:0000256" key="4">
    <source>
        <dbReference type="ARBA" id="ARBA00023163"/>
    </source>
</evidence>
<dbReference type="EMBL" id="JAUUTY010000004">
    <property type="protein sequence ID" value="KAK1653351.1"/>
    <property type="molecule type" value="Genomic_DNA"/>
</dbReference>
<reference evidence="8" key="1">
    <citation type="submission" date="2023-07" db="EMBL/GenBank/DDBJ databases">
        <title>A chromosome-level genome assembly of Lolium multiflorum.</title>
        <authorList>
            <person name="Chen Y."/>
            <person name="Copetti D."/>
            <person name="Kolliker R."/>
            <person name="Studer B."/>
        </authorList>
    </citation>
    <scope>NUCLEOTIDE SEQUENCE</scope>
    <source>
        <strain evidence="8">02402/16</strain>
        <tissue evidence="8">Leaf</tissue>
    </source>
</reference>
<gene>
    <name evidence="8" type="ORF">QYE76_071156</name>
</gene>
<evidence type="ECO:0000259" key="7">
    <source>
        <dbReference type="PROSITE" id="PS51005"/>
    </source>
</evidence>
<accession>A0AAD8SL11</accession>
<evidence type="ECO:0000256" key="3">
    <source>
        <dbReference type="ARBA" id="ARBA00023125"/>
    </source>
</evidence>
<dbReference type="GO" id="GO:0005634">
    <property type="term" value="C:nucleus"/>
    <property type="evidence" value="ECO:0007669"/>
    <property type="project" value="UniProtKB-SubCell"/>
</dbReference>
<evidence type="ECO:0000313" key="8">
    <source>
        <dbReference type="EMBL" id="KAK1653351.1"/>
    </source>
</evidence>
<dbReference type="PROSITE" id="PS51005">
    <property type="entry name" value="NAC"/>
    <property type="match status" value="1"/>
</dbReference>
<keyword evidence="5" id="KW-0539">Nucleus</keyword>
<dbReference type="InterPro" id="IPR003441">
    <property type="entry name" value="NAC-dom"/>
</dbReference>
<evidence type="ECO:0000313" key="9">
    <source>
        <dbReference type="Proteomes" id="UP001231189"/>
    </source>
</evidence>
<protein>
    <recommendedName>
        <fullName evidence="7">NAC domain-containing protein</fullName>
    </recommendedName>
</protein>
<evidence type="ECO:0000256" key="1">
    <source>
        <dbReference type="ARBA" id="ARBA00004123"/>
    </source>
</evidence>
<evidence type="ECO:0000256" key="6">
    <source>
        <dbReference type="SAM" id="MobiDB-lite"/>
    </source>
</evidence>